<dbReference type="STRING" id="1220924.W2RZ51"/>
<evidence type="ECO:0000313" key="8">
    <source>
        <dbReference type="Proteomes" id="UP000030752"/>
    </source>
</evidence>
<dbReference type="Gene3D" id="4.10.240.10">
    <property type="entry name" value="Zn(2)-C6 fungal-type DNA-binding domain"/>
    <property type="match status" value="1"/>
</dbReference>
<evidence type="ECO:0000259" key="6">
    <source>
        <dbReference type="PROSITE" id="PS50048"/>
    </source>
</evidence>
<dbReference type="GO" id="GO:0003677">
    <property type="term" value="F:DNA binding"/>
    <property type="evidence" value="ECO:0007669"/>
    <property type="project" value="UniProtKB-KW"/>
</dbReference>
<gene>
    <name evidence="7" type="ORF">HMPREF1541_03546</name>
</gene>
<proteinExistence type="predicted"/>
<dbReference type="InterPro" id="IPR036864">
    <property type="entry name" value="Zn2-C6_fun-type_DNA-bd_sf"/>
</dbReference>
<dbReference type="CDD" id="cd00067">
    <property type="entry name" value="GAL4"/>
    <property type="match status" value="1"/>
</dbReference>
<keyword evidence="8" id="KW-1185">Reference proteome</keyword>
<protein>
    <recommendedName>
        <fullName evidence="6">Zn(2)-C6 fungal-type domain-containing protein</fullName>
    </recommendedName>
</protein>
<evidence type="ECO:0000256" key="2">
    <source>
        <dbReference type="ARBA" id="ARBA00023125"/>
    </source>
</evidence>
<feature type="domain" description="Zn(2)-C6 fungal-type" evidence="6">
    <location>
        <begin position="61"/>
        <end position="102"/>
    </location>
</feature>
<feature type="region of interest" description="Disordered" evidence="5">
    <location>
        <begin position="203"/>
        <end position="286"/>
    </location>
</feature>
<dbReference type="SMART" id="SM00066">
    <property type="entry name" value="GAL4"/>
    <property type="match status" value="1"/>
</dbReference>
<evidence type="ECO:0000256" key="1">
    <source>
        <dbReference type="ARBA" id="ARBA00023015"/>
    </source>
</evidence>
<dbReference type="HOGENOM" id="CLU_006237_0_0_1"/>
<keyword evidence="2" id="KW-0238">DNA-binding</keyword>
<dbReference type="GO" id="GO:0008270">
    <property type="term" value="F:zinc ion binding"/>
    <property type="evidence" value="ECO:0007669"/>
    <property type="project" value="InterPro"/>
</dbReference>
<feature type="compositionally biased region" description="Polar residues" evidence="5">
    <location>
        <begin position="608"/>
        <end position="617"/>
    </location>
</feature>
<keyword evidence="3" id="KW-0804">Transcription</keyword>
<feature type="compositionally biased region" description="Basic and acidic residues" evidence="5">
    <location>
        <begin position="262"/>
        <end position="273"/>
    </location>
</feature>
<keyword evidence="1" id="KW-0805">Transcription regulation</keyword>
<dbReference type="InterPro" id="IPR001138">
    <property type="entry name" value="Zn2Cys6_DnaBD"/>
</dbReference>
<dbReference type="RefSeq" id="XP_008716119.1">
    <property type="nucleotide sequence ID" value="XM_008717897.1"/>
</dbReference>
<evidence type="ECO:0000256" key="4">
    <source>
        <dbReference type="ARBA" id="ARBA00023242"/>
    </source>
</evidence>
<evidence type="ECO:0000256" key="5">
    <source>
        <dbReference type="SAM" id="MobiDB-lite"/>
    </source>
</evidence>
<dbReference type="VEuPathDB" id="FungiDB:HMPREF1541_03546"/>
<dbReference type="SUPFAM" id="SSF57701">
    <property type="entry name" value="Zn2/Cys6 DNA-binding domain"/>
    <property type="match status" value="1"/>
</dbReference>
<dbReference type="GO" id="GO:0000981">
    <property type="term" value="F:DNA-binding transcription factor activity, RNA polymerase II-specific"/>
    <property type="evidence" value="ECO:0007669"/>
    <property type="project" value="InterPro"/>
</dbReference>
<feature type="compositionally biased region" description="Polar residues" evidence="5">
    <location>
        <begin position="208"/>
        <end position="239"/>
    </location>
</feature>
<dbReference type="OrthoDB" id="5958943at2759"/>
<name>W2RZ51_CYPE1</name>
<keyword evidence="4" id="KW-0539">Nucleus</keyword>
<feature type="compositionally biased region" description="Low complexity" evidence="5">
    <location>
        <begin position="123"/>
        <end position="133"/>
    </location>
</feature>
<sequence>MACYDLRALPNLQFDEEPQSYLVPTSFYLQCCLPYSMDAEPFTHRPKQAQPPVHRRKQFTSCDACRKNRRACDAVTLGVDPLQASAGPACSACKKAGRNCTFEWLKGLPDTSLPRSLKRRKASAPVAPLVASSQVDASSDGSDESPTIPPDSSADQTWIQPPAPTFHQATHLRQDDGRSFAQQPANPHLASFAANSHNNWHNPAFPLANTTQFPDNDLSNQPTDWSSNLVPHVPNQTWHASFHPHLQHPRPIPGSTQHTARPKLEDTESDSIHSKPTASGRRIEYPSPALDDELAQATSKRHISSQLVKIYSGSLEHALRCWTTEEHSPWGYASSASFSRHRSSSDSPPSYLRRIKFLDQISQPLRGKNLSIEEAKLASTSLKLAIMSFASQWTRISPSAERQSPSSPFDALSDDSVDLGFERLMQQSLWHEARRYVKACASINTFHSIFAQMVFALVQRPHLPAHETAALSDDPTTSPPLGTMQPDEERPTYLEQALRHLLEWRRHMRKIISAPVQSGSERKIAEYQLSLQQTANQMQEPFEAIFWLGIMCDTTSAALNERPVVISDDDLLPVPQASILPPVEYAPFPGETGSDSDSETSHSRDDPNTSSRSSGPAPTNVWDIDAMRHRPRLSAPTSAEAILKEGIQPKVLLWRKLGALKKLMKHPQDQRVMEQHIGSTLQAAEFWKSTYGPFMQQCINTHHQLSFNVQSWYIILAGHFHLACLLVADCIDHIDNQGWSLEGPRAARQSSYTTLKLAQVSAYSVADIAAVSTSTHPMDTSSFGSDRLLHDAISSSALLSEPWTDVLTESFSKTFQKMYTWLSCWKGRPTIFVNTNELSWLGSNTDASDLAMKCAACVDALDVLGRKSDQAASLARSIRSQLEGFTRV</sequence>
<reference evidence="7 8" key="1">
    <citation type="submission" date="2013-03" db="EMBL/GenBank/DDBJ databases">
        <title>The Genome Sequence of Phialophora europaea CBS 101466.</title>
        <authorList>
            <consortium name="The Broad Institute Genomics Platform"/>
            <person name="Cuomo C."/>
            <person name="de Hoog S."/>
            <person name="Gorbushina A."/>
            <person name="Walker B."/>
            <person name="Young S.K."/>
            <person name="Zeng Q."/>
            <person name="Gargeya S."/>
            <person name="Fitzgerald M."/>
            <person name="Haas B."/>
            <person name="Abouelleil A."/>
            <person name="Allen A.W."/>
            <person name="Alvarado L."/>
            <person name="Arachchi H.M."/>
            <person name="Berlin A.M."/>
            <person name="Chapman S.B."/>
            <person name="Gainer-Dewar J."/>
            <person name="Goldberg J."/>
            <person name="Griggs A."/>
            <person name="Gujja S."/>
            <person name="Hansen M."/>
            <person name="Howarth C."/>
            <person name="Imamovic A."/>
            <person name="Ireland A."/>
            <person name="Larimer J."/>
            <person name="McCowan C."/>
            <person name="Murphy C."/>
            <person name="Pearson M."/>
            <person name="Poon T.W."/>
            <person name="Priest M."/>
            <person name="Roberts A."/>
            <person name="Saif S."/>
            <person name="Shea T."/>
            <person name="Sisk P."/>
            <person name="Sykes S."/>
            <person name="Wortman J."/>
            <person name="Nusbaum C."/>
            <person name="Birren B."/>
        </authorList>
    </citation>
    <scope>NUCLEOTIDE SEQUENCE [LARGE SCALE GENOMIC DNA]</scope>
    <source>
        <strain evidence="7 8">CBS 101466</strain>
    </source>
</reference>
<dbReference type="eggNOG" id="ENOG502SHX1">
    <property type="taxonomic scope" value="Eukaryota"/>
</dbReference>
<accession>W2RZ51</accession>
<dbReference type="InParanoid" id="W2RZ51"/>
<dbReference type="Proteomes" id="UP000030752">
    <property type="component" value="Unassembled WGS sequence"/>
</dbReference>
<dbReference type="EMBL" id="KB822719">
    <property type="protein sequence ID" value="ETN41610.1"/>
    <property type="molecule type" value="Genomic_DNA"/>
</dbReference>
<feature type="region of interest" description="Disordered" evidence="5">
    <location>
        <begin position="582"/>
        <end position="627"/>
    </location>
</feature>
<dbReference type="AlphaFoldDB" id="W2RZ51"/>
<organism evidence="7 8">
    <name type="scientific">Cyphellophora europaea (strain CBS 101466)</name>
    <name type="common">Phialophora europaea</name>
    <dbReference type="NCBI Taxonomy" id="1220924"/>
    <lineage>
        <taxon>Eukaryota</taxon>
        <taxon>Fungi</taxon>
        <taxon>Dikarya</taxon>
        <taxon>Ascomycota</taxon>
        <taxon>Pezizomycotina</taxon>
        <taxon>Eurotiomycetes</taxon>
        <taxon>Chaetothyriomycetidae</taxon>
        <taxon>Chaetothyriales</taxon>
        <taxon>Cyphellophoraceae</taxon>
        <taxon>Cyphellophora</taxon>
    </lineage>
</organism>
<feature type="region of interest" description="Disordered" evidence="5">
    <location>
        <begin position="113"/>
        <end position="162"/>
    </location>
</feature>
<evidence type="ECO:0000256" key="3">
    <source>
        <dbReference type="ARBA" id="ARBA00023163"/>
    </source>
</evidence>
<dbReference type="PROSITE" id="PS50048">
    <property type="entry name" value="ZN2_CY6_FUNGAL_2"/>
    <property type="match status" value="1"/>
</dbReference>
<dbReference type="GeneID" id="19970885"/>
<feature type="region of interest" description="Disordered" evidence="5">
    <location>
        <begin position="468"/>
        <end position="487"/>
    </location>
</feature>
<evidence type="ECO:0000313" key="7">
    <source>
        <dbReference type="EMBL" id="ETN41610.1"/>
    </source>
</evidence>